<evidence type="ECO:0000259" key="6">
    <source>
        <dbReference type="PROSITE" id="PS50888"/>
    </source>
</evidence>
<dbReference type="EMBL" id="JAJAGQ010000023">
    <property type="protein sequence ID" value="KAJ8527530.1"/>
    <property type="molecule type" value="Genomic_DNA"/>
</dbReference>
<reference evidence="8" key="1">
    <citation type="journal article" date="2023" name="Proc. Natl. Acad. Sci. U.S.A.">
        <title>Genomic and structural basis for evolution of tropane alkaloid biosynthesis.</title>
        <authorList>
            <person name="Wanga Y.-J."/>
            <person name="Taina T."/>
            <person name="Yua J.-Y."/>
            <person name="Lia J."/>
            <person name="Xua B."/>
            <person name="Chenc J."/>
            <person name="D'Auriad J.C."/>
            <person name="Huanga J.-P."/>
            <person name="Huanga S.-X."/>
        </authorList>
    </citation>
    <scope>NUCLEOTIDE SEQUENCE [LARGE SCALE GENOMIC DNA]</scope>
    <source>
        <strain evidence="8">cv. KIB-2019</strain>
    </source>
</reference>
<keyword evidence="2" id="KW-0805">Transcription regulation</keyword>
<dbReference type="Gene3D" id="4.10.280.10">
    <property type="entry name" value="Helix-loop-helix DNA-binding domain"/>
    <property type="match status" value="1"/>
</dbReference>
<evidence type="ECO:0000256" key="5">
    <source>
        <dbReference type="ARBA" id="ARBA00023242"/>
    </source>
</evidence>
<name>A0A9Q1L4Z6_9SOLA</name>
<dbReference type="GO" id="GO:0000981">
    <property type="term" value="F:DNA-binding transcription factor activity, RNA polymerase II-specific"/>
    <property type="evidence" value="ECO:0007669"/>
    <property type="project" value="TreeGrafter"/>
</dbReference>
<keyword evidence="3" id="KW-0238">DNA-binding</keyword>
<evidence type="ECO:0000313" key="8">
    <source>
        <dbReference type="Proteomes" id="UP001152561"/>
    </source>
</evidence>
<keyword evidence="4" id="KW-0804">Transcription</keyword>
<comment type="caution">
    <text evidence="7">The sequence shown here is derived from an EMBL/GenBank/DDBJ whole genome shotgun (WGS) entry which is preliminary data.</text>
</comment>
<dbReference type="Proteomes" id="UP001152561">
    <property type="component" value="Unassembled WGS sequence"/>
</dbReference>
<keyword evidence="5" id="KW-0539">Nucleus</keyword>
<dbReference type="InterPro" id="IPR011598">
    <property type="entry name" value="bHLH_dom"/>
</dbReference>
<keyword evidence="8" id="KW-1185">Reference proteome</keyword>
<dbReference type="GO" id="GO:0005634">
    <property type="term" value="C:nucleus"/>
    <property type="evidence" value="ECO:0007669"/>
    <property type="project" value="UniProtKB-SubCell"/>
</dbReference>
<dbReference type="OrthoDB" id="2019494at2759"/>
<organism evidence="7 8">
    <name type="scientific">Anisodus acutangulus</name>
    <dbReference type="NCBI Taxonomy" id="402998"/>
    <lineage>
        <taxon>Eukaryota</taxon>
        <taxon>Viridiplantae</taxon>
        <taxon>Streptophyta</taxon>
        <taxon>Embryophyta</taxon>
        <taxon>Tracheophyta</taxon>
        <taxon>Spermatophyta</taxon>
        <taxon>Magnoliopsida</taxon>
        <taxon>eudicotyledons</taxon>
        <taxon>Gunneridae</taxon>
        <taxon>Pentapetalae</taxon>
        <taxon>asterids</taxon>
        <taxon>lamiids</taxon>
        <taxon>Solanales</taxon>
        <taxon>Solanaceae</taxon>
        <taxon>Solanoideae</taxon>
        <taxon>Hyoscyameae</taxon>
        <taxon>Anisodus</taxon>
    </lineage>
</organism>
<evidence type="ECO:0000313" key="7">
    <source>
        <dbReference type="EMBL" id="KAJ8527530.1"/>
    </source>
</evidence>
<evidence type="ECO:0000256" key="4">
    <source>
        <dbReference type="ARBA" id="ARBA00023163"/>
    </source>
</evidence>
<proteinExistence type="predicted"/>
<dbReference type="GO" id="GO:0000978">
    <property type="term" value="F:RNA polymerase II cis-regulatory region sequence-specific DNA binding"/>
    <property type="evidence" value="ECO:0007669"/>
    <property type="project" value="TreeGrafter"/>
</dbReference>
<protein>
    <recommendedName>
        <fullName evidence="6">BHLH domain-containing protein</fullName>
    </recommendedName>
</protein>
<dbReference type="SMART" id="SM00353">
    <property type="entry name" value="HLH"/>
    <property type="match status" value="1"/>
</dbReference>
<feature type="domain" description="BHLH" evidence="6">
    <location>
        <begin position="282"/>
        <end position="332"/>
    </location>
</feature>
<dbReference type="InterPro" id="IPR045239">
    <property type="entry name" value="bHLH95_bHLH"/>
</dbReference>
<gene>
    <name evidence="7" type="ORF">K7X08_014981</name>
</gene>
<dbReference type="InterPro" id="IPR036638">
    <property type="entry name" value="HLH_DNA-bd_sf"/>
</dbReference>
<dbReference type="PANTHER" id="PTHR16223:SF125">
    <property type="entry name" value="OS08G0506700 PROTEIN"/>
    <property type="match status" value="1"/>
</dbReference>
<dbReference type="InterPro" id="IPR045843">
    <property type="entry name" value="IND-like"/>
</dbReference>
<sequence>MYGDSTALVSKKREEVFMESEFENRNQNNTSSLLRFRSAPTSFLENLTDEVFKNGNKRTNNLDGRLVSQNSLGKSMVNASQLPPPHPRQYSGTQDGGYKVVSSLEMDHQGQNKLGSNLMRQNSSPAGLFSHLNAQNGYAVGGYRMDNGANGDIVSSSSRLKSQLGILSRISEIENESSISVSLDDEKSGNGNLEAQFYNSGLPFASWSDASHFQETFTGHKRELDNEGKLFANDQIGQLVNRPPILSHHLSLPKTPAEVTALEKMLQLQDSVPCKIRAKRGCATHPRSIAERVRRTRISERMRKLQELVPNMDKQTNTADMLDLAVEYIKDLQKKYKTLTDCKANCKCSAMQKAVSNQRV</sequence>
<dbReference type="PROSITE" id="PS50888">
    <property type="entry name" value="BHLH"/>
    <property type="match status" value="1"/>
</dbReference>
<dbReference type="GO" id="GO:0046983">
    <property type="term" value="F:protein dimerization activity"/>
    <property type="evidence" value="ECO:0007669"/>
    <property type="project" value="InterPro"/>
</dbReference>
<dbReference type="CDD" id="cd11393">
    <property type="entry name" value="bHLH_AtbHLH_like"/>
    <property type="match status" value="1"/>
</dbReference>
<comment type="subcellular location">
    <subcellularLocation>
        <location evidence="1">Nucleus</location>
    </subcellularLocation>
</comment>
<dbReference type="Pfam" id="PF00010">
    <property type="entry name" value="HLH"/>
    <property type="match status" value="1"/>
</dbReference>
<dbReference type="FunFam" id="4.10.280.10:FF:000021">
    <property type="entry name" value="Transcription factor bHLH130 family"/>
    <property type="match status" value="1"/>
</dbReference>
<dbReference type="AlphaFoldDB" id="A0A9Q1L4Z6"/>
<evidence type="ECO:0000256" key="1">
    <source>
        <dbReference type="ARBA" id="ARBA00004123"/>
    </source>
</evidence>
<accession>A0A9Q1L4Z6</accession>
<evidence type="ECO:0000256" key="2">
    <source>
        <dbReference type="ARBA" id="ARBA00023015"/>
    </source>
</evidence>
<dbReference type="PANTHER" id="PTHR16223">
    <property type="entry name" value="TRANSCRIPTION FACTOR BHLH83-RELATED"/>
    <property type="match status" value="1"/>
</dbReference>
<dbReference type="SUPFAM" id="SSF47459">
    <property type="entry name" value="HLH, helix-loop-helix DNA-binding domain"/>
    <property type="match status" value="1"/>
</dbReference>
<evidence type="ECO:0000256" key="3">
    <source>
        <dbReference type="ARBA" id="ARBA00023125"/>
    </source>
</evidence>